<name>A0A5J4QU06_9EUKA</name>
<comment type="caution">
    <text evidence="1">The sequence shown here is derived from an EMBL/GenBank/DDBJ whole genome shotgun (WGS) entry which is preliminary data.</text>
</comment>
<organism evidence="1 2">
    <name type="scientific">Streblomastix strix</name>
    <dbReference type="NCBI Taxonomy" id="222440"/>
    <lineage>
        <taxon>Eukaryota</taxon>
        <taxon>Metamonada</taxon>
        <taxon>Preaxostyla</taxon>
        <taxon>Oxymonadida</taxon>
        <taxon>Streblomastigidae</taxon>
        <taxon>Streblomastix</taxon>
    </lineage>
</organism>
<protein>
    <submittedName>
        <fullName evidence="1">Uncharacterized protein</fullName>
    </submittedName>
</protein>
<dbReference type="InterPro" id="IPR011989">
    <property type="entry name" value="ARM-like"/>
</dbReference>
<dbReference type="Proteomes" id="UP000324800">
    <property type="component" value="Unassembled WGS sequence"/>
</dbReference>
<proteinExistence type="predicted"/>
<dbReference type="InterPro" id="IPR016024">
    <property type="entry name" value="ARM-type_fold"/>
</dbReference>
<reference evidence="1 2" key="1">
    <citation type="submission" date="2019-03" db="EMBL/GenBank/DDBJ databases">
        <title>Single cell metagenomics reveals metabolic interactions within the superorganism composed of flagellate Streblomastix strix and complex community of Bacteroidetes bacteria on its surface.</title>
        <authorList>
            <person name="Treitli S.C."/>
            <person name="Kolisko M."/>
            <person name="Husnik F."/>
            <person name="Keeling P."/>
            <person name="Hampl V."/>
        </authorList>
    </citation>
    <scope>NUCLEOTIDE SEQUENCE [LARGE SCALE GENOMIC DNA]</scope>
    <source>
        <strain evidence="1">ST1C</strain>
    </source>
</reference>
<dbReference type="AlphaFoldDB" id="A0A5J4QU06"/>
<evidence type="ECO:0000313" key="1">
    <source>
        <dbReference type="EMBL" id="KAA6324594.1"/>
    </source>
</evidence>
<feature type="non-terminal residue" evidence="1">
    <location>
        <position position="1"/>
    </location>
</feature>
<dbReference type="EMBL" id="SNRW01044337">
    <property type="protein sequence ID" value="KAA6324594.1"/>
    <property type="molecule type" value="Genomic_DNA"/>
</dbReference>
<dbReference type="SUPFAM" id="SSF48371">
    <property type="entry name" value="ARM repeat"/>
    <property type="match status" value="1"/>
</dbReference>
<gene>
    <name evidence="1" type="ORF">EZS28_054173</name>
</gene>
<dbReference type="Gene3D" id="1.25.10.10">
    <property type="entry name" value="Leucine-rich Repeat Variant"/>
    <property type="match status" value="1"/>
</dbReference>
<accession>A0A5J4QU06</accession>
<evidence type="ECO:0000313" key="2">
    <source>
        <dbReference type="Proteomes" id="UP000324800"/>
    </source>
</evidence>
<sequence length="148" mass="16735">TTLDPNILSWVSISLAHLFRYRILPNKCASSVINCLIQLTKPDMDKYFVLTGVAALNDLAACVDNHQILLDHNLVSIFAEFIHDEGDLWTGCTNSLYLLISIYQLGTKQTKQKLKEDMPIELVHELAQSENQQIANNAKFLAQLYQES</sequence>